<feature type="transmembrane region" description="Helical" evidence="5">
    <location>
        <begin position="504"/>
        <end position="529"/>
    </location>
</feature>
<dbReference type="Proteomes" id="UP000029109">
    <property type="component" value="Unassembled WGS sequence"/>
</dbReference>
<evidence type="ECO:0000259" key="8">
    <source>
        <dbReference type="Pfam" id="PF17802"/>
    </source>
</evidence>
<evidence type="ECO:0000256" key="4">
    <source>
        <dbReference type="ARBA" id="ARBA00023088"/>
    </source>
</evidence>
<dbReference type="NCBIfam" id="TIGR01167">
    <property type="entry name" value="LPXTG_anchor"/>
    <property type="match status" value="1"/>
</dbReference>
<feature type="signal peptide" evidence="6">
    <location>
        <begin position="1"/>
        <end position="32"/>
    </location>
</feature>
<evidence type="ECO:0000313" key="9">
    <source>
        <dbReference type="EMBL" id="KFI81734.1"/>
    </source>
</evidence>
<evidence type="ECO:0000256" key="1">
    <source>
        <dbReference type="ARBA" id="ARBA00022512"/>
    </source>
</evidence>
<evidence type="ECO:0000256" key="2">
    <source>
        <dbReference type="ARBA" id="ARBA00022525"/>
    </source>
</evidence>
<reference evidence="9 10" key="1">
    <citation type="submission" date="2014-03" db="EMBL/GenBank/DDBJ databases">
        <title>Genomics of Bifidobacteria.</title>
        <authorList>
            <person name="Ventura M."/>
            <person name="Milani C."/>
            <person name="Lugli G.A."/>
        </authorList>
    </citation>
    <scope>NUCLEOTIDE SEQUENCE [LARGE SCALE GENOMIC DNA]</scope>
    <source>
        <strain evidence="9 10">LMG 21816</strain>
    </source>
</reference>
<gene>
    <name evidence="9" type="ORF">BPULL_1386</name>
</gene>
<keyword evidence="1" id="KW-0134">Cell wall</keyword>
<evidence type="ECO:0000256" key="6">
    <source>
        <dbReference type="SAM" id="SignalP"/>
    </source>
</evidence>
<dbReference type="Pfam" id="PF00746">
    <property type="entry name" value="Gram_pos_anchor"/>
    <property type="match status" value="1"/>
</dbReference>
<feature type="chain" id="PRO_5039267585" evidence="6">
    <location>
        <begin position="33"/>
        <end position="540"/>
    </location>
</feature>
<dbReference type="EMBL" id="JGZJ01000009">
    <property type="protein sequence ID" value="KFI81734.1"/>
    <property type="molecule type" value="Genomic_DNA"/>
</dbReference>
<keyword evidence="4" id="KW-0572">Peptidoglycan-anchor</keyword>
<keyword evidence="5" id="KW-1133">Transmembrane helix</keyword>
<keyword evidence="5" id="KW-0812">Transmembrane</keyword>
<proteinExistence type="predicted"/>
<dbReference type="AlphaFoldDB" id="A0A7V8HPM4"/>
<keyword evidence="3 6" id="KW-0732">Signal</keyword>
<accession>A0A7V8HPM4</accession>
<dbReference type="InterPro" id="IPR019931">
    <property type="entry name" value="LPXTG_anchor"/>
</dbReference>
<dbReference type="InterPro" id="IPR026466">
    <property type="entry name" value="Fim_isopep_form_D2_dom"/>
</dbReference>
<dbReference type="Pfam" id="PF17802">
    <property type="entry name" value="SpaA"/>
    <property type="match status" value="1"/>
</dbReference>
<evidence type="ECO:0000259" key="7">
    <source>
        <dbReference type="Pfam" id="PF00746"/>
    </source>
</evidence>
<organism evidence="9 10">
    <name type="scientific">Bifidobacterium pullorum</name>
    <dbReference type="NCBI Taxonomy" id="78448"/>
    <lineage>
        <taxon>Bacteria</taxon>
        <taxon>Bacillati</taxon>
        <taxon>Actinomycetota</taxon>
        <taxon>Actinomycetes</taxon>
        <taxon>Bifidobacteriales</taxon>
        <taxon>Bifidobacteriaceae</taxon>
        <taxon>Bifidobacterium</taxon>
    </lineage>
</organism>
<evidence type="ECO:0000313" key="10">
    <source>
        <dbReference type="Proteomes" id="UP000029109"/>
    </source>
</evidence>
<sequence length="540" mass="56118">MMKGMFKRALAGVAAAALAVTGFALGAGAANAEPTESITIQNAQAGNAYKAYRFAEFANIQGSNGDITSVDVNTVANPETVKAAVLNAANAAIEPAKVQDPYTTNPAALVATFNPEQLRKFADALDDKTTSLAVSGTYSYDTETATATISELEPGWYLVTDSEGKTMVVTSTIDSYKTMTINNVKDNLGEIVAKSNTPTKPGKIVEGENKVYGVGDTLDFTVTTTVSNLAGLDVSSFSHVMKDTPSTGLTITENSVKVYVADKDVASTITVEGAEVKAKEITTNLGQNAISGFTGGSLVGNDNDSFTVNLTEWMKQNQAYAGATVYVQYQGMINSAIKASGKVSNTAHINNVDGDPVDVKTGKVEFLKYGVDNDENGLAGATFNVWKGEQAGTSENALKFSPTTANTDGAYVLDAAGTADVNSGANGKVVLNGLAAGKYVIKETSTNTDSGYANNFLPTFVVEVGSDGEATLVKADIPGLVTADDSTKKDIKVKNIKSITQLPLTGAAGTALFTVLGLLIAGAGALVYMKSRNVKHALRG</sequence>
<dbReference type="Gene3D" id="2.60.40.10">
    <property type="entry name" value="Immunoglobulins"/>
    <property type="match status" value="1"/>
</dbReference>
<dbReference type="InterPro" id="IPR013783">
    <property type="entry name" value="Ig-like_fold"/>
</dbReference>
<comment type="caution">
    <text evidence="9">The sequence shown here is derived from an EMBL/GenBank/DDBJ whole genome shotgun (WGS) entry which is preliminary data.</text>
</comment>
<feature type="domain" description="Gram-positive cocci surface proteins LPxTG" evidence="7">
    <location>
        <begin position="500"/>
        <end position="535"/>
    </location>
</feature>
<name>A0A7V8HPM4_9BIFI</name>
<protein>
    <submittedName>
        <fullName evidence="9">Cell surface protein fimafimbrial subunit</fullName>
    </submittedName>
</protein>
<dbReference type="InterPro" id="IPR041033">
    <property type="entry name" value="SpaA_PFL_dom_1"/>
</dbReference>
<evidence type="ECO:0000256" key="3">
    <source>
        <dbReference type="ARBA" id="ARBA00022729"/>
    </source>
</evidence>
<feature type="domain" description="SpaA-like prealbumin fold" evidence="8">
    <location>
        <begin position="363"/>
        <end position="470"/>
    </location>
</feature>
<dbReference type="GO" id="GO:0005975">
    <property type="term" value="P:carbohydrate metabolic process"/>
    <property type="evidence" value="ECO:0007669"/>
    <property type="project" value="UniProtKB-ARBA"/>
</dbReference>
<keyword evidence="5" id="KW-0472">Membrane</keyword>
<evidence type="ECO:0000256" key="5">
    <source>
        <dbReference type="SAM" id="Phobius"/>
    </source>
</evidence>
<dbReference type="Gene3D" id="2.60.40.740">
    <property type="match status" value="1"/>
</dbReference>
<dbReference type="NCBIfam" id="TIGR04226">
    <property type="entry name" value="RrgB_K2N_iso_D2"/>
    <property type="match status" value="1"/>
</dbReference>
<keyword evidence="2" id="KW-0964">Secreted</keyword>